<comment type="subunit">
    <text evidence="4">Heterotetramer of 2 PyrK and 2 PyrD type B subunits.</text>
</comment>
<dbReference type="eggNOG" id="COG0167">
    <property type="taxonomic scope" value="Bacteria"/>
</dbReference>
<keyword evidence="10" id="KW-0520">NAD</keyword>
<feature type="binding site" evidence="11">
    <location>
        <begin position="291"/>
        <end position="292"/>
    </location>
    <ligand>
        <name>FMN</name>
        <dbReference type="ChEBI" id="CHEBI:58210"/>
    </ligand>
</feature>
<dbReference type="HAMAP" id="MF_00224">
    <property type="entry name" value="DHO_dh_type1"/>
    <property type="match status" value="1"/>
</dbReference>
<gene>
    <name evidence="11" type="primary">pyrD</name>
    <name evidence="13" type="ORF">SYN_02850</name>
</gene>
<dbReference type="Gene3D" id="3.20.20.70">
    <property type="entry name" value="Aldolase class I"/>
    <property type="match status" value="1"/>
</dbReference>
<feature type="binding site" evidence="11">
    <location>
        <position position="243"/>
    </location>
    <ligand>
        <name>FMN</name>
        <dbReference type="ChEBI" id="CHEBI:58210"/>
    </ligand>
</feature>
<evidence type="ECO:0000313" key="13">
    <source>
        <dbReference type="EMBL" id="ABC77198.1"/>
    </source>
</evidence>
<keyword evidence="6 11" id="KW-0285">Flavoprotein</keyword>
<dbReference type="STRING" id="56780.SYN_02850"/>
<feature type="binding site" evidence="11">
    <location>
        <position position="47"/>
    </location>
    <ligand>
        <name>FMN</name>
        <dbReference type="ChEBI" id="CHEBI:58210"/>
    </ligand>
</feature>
<dbReference type="InterPro" id="IPR033888">
    <property type="entry name" value="DHOD_1B"/>
</dbReference>
<dbReference type="AlphaFoldDB" id="Q2LSY8"/>
<accession>Q2LSY8</accession>
<dbReference type="InterPro" id="IPR013785">
    <property type="entry name" value="Aldolase_TIM"/>
</dbReference>
<dbReference type="KEGG" id="sat:SYN_02850"/>
<dbReference type="GO" id="GO:0044205">
    <property type="term" value="P:'de novo' UMP biosynthetic process"/>
    <property type="evidence" value="ECO:0007669"/>
    <property type="project" value="UniProtKB-UniRule"/>
</dbReference>
<feature type="binding site" evidence="11">
    <location>
        <position position="71"/>
    </location>
    <ligand>
        <name>substrate</name>
    </ligand>
</feature>
<dbReference type="Proteomes" id="UP000001933">
    <property type="component" value="Chromosome"/>
</dbReference>
<dbReference type="GO" id="GO:0004152">
    <property type="term" value="F:dihydroorotate dehydrogenase activity"/>
    <property type="evidence" value="ECO:0007669"/>
    <property type="project" value="UniProtKB-UniRule"/>
</dbReference>
<dbReference type="NCBIfam" id="TIGR01037">
    <property type="entry name" value="pyrD_sub1_fam"/>
    <property type="match status" value="1"/>
</dbReference>
<feature type="binding site" evidence="11">
    <location>
        <begin position="218"/>
        <end position="219"/>
    </location>
    <ligand>
        <name>substrate</name>
    </ligand>
</feature>
<reference evidence="13 14" key="1">
    <citation type="journal article" date="2007" name="Proc. Natl. Acad. Sci. U.S.A.">
        <title>The genome of Syntrophus aciditrophicus: life at the thermodynamic limit of microbial growth.</title>
        <authorList>
            <person name="McInerney M.J."/>
            <person name="Rohlin L."/>
            <person name="Mouttaki H."/>
            <person name="Kim U."/>
            <person name="Krupp R.S."/>
            <person name="Rios-Hernandez L."/>
            <person name="Sieber J."/>
            <person name="Struchtemeyer C.G."/>
            <person name="Bhattacharyya A."/>
            <person name="Campbell J.W."/>
            <person name="Gunsalus R.P."/>
        </authorList>
    </citation>
    <scope>NUCLEOTIDE SEQUENCE [LARGE SCALE GENOMIC DNA]</scope>
    <source>
        <strain evidence="13 14">SB</strain>
    </source>
</reference>
<dbReference type="UniPathway" id="UPA00070"/>
<dbReference type="FunCoup" id="Q2LSY8">
    <property type="interactions" value="212"/>
</dbReference>
<dbReference type="PROSITE" id="PS00912">
    <property type="entry name" value="DHODEHASE_2"/>
    <property type="match status" value="1"/>
</dbReference>
<dbReference type="PROSITE" id="PS00911">
    <property type="entry name" value="DHODEHASE_1"/>
    <property type="match status" value="1"/>
</dbReference>
<dbReference type="FunFam" id="3.20.20.70:FF:000027">
    <property type="entry name" value="Dihydropyrimidine dehydrogenase [NADP(+)]"/>
    <property type="match status" value="1"/>
</dbReference>
<dbReference type="HOGENOM" id="CLU_042042_0_0_7"/>
<keyword evidence="7 11" id="KW-0288">FMN</keyword>
<dbReference type="GO" id="GO:0006207">
    <property type="term" value="P:'de novo' pyrimidine nucleobase biosynthetic process"/>
    <property type="evidence" value="ECO:0007669"/>
    <property type="project" value="InterPro"/>
</dbReference>
<feature type="binding site" evidence="11">
    <location>
        <begin position="269"/>
        <end position="270"/>
    </location>
    <ligand>
        <name>FMN</name>
        <dbReference type="ChEBI" id="CHEBI:58210"/>
    </ligand>
</feature>
<evidence type="ECO:0000256" key="7">
    <source>
        <dbReference type="ARBA" id="ARBA00022643"/>
    </source>
</evidence>
<feature type="binding site" evidence="11">
    <location>
        <begin position="95"/>
        <end position="99"/>
    </location>
    <ligand>
        <name>substrate</name>
    </ligand>
</feature>
<dbReference type="Pfam" id="PF01180">
    <property type="entry name" value="DHO_dh"/>
    <property type="match status" value="1"/>
</dbReference>
<comment type="function">
    <text evidence="11">Catalyzes the conversion of dihydroorotate to orotate.</text>
</comment>
<evidence type="ECO:0000256" key="1">
    <source>
        <dbReference type="ARBA" id="ARBA00004496"/>
    </source>
</evidence>
<evidence type="ECO:0000256" key="2">
    <source>
        <dbReference type="ARBA" id="ARBA00004725"/>
    </source>
</evidence>
<evidence type="ECO:0000256" key="9">
    <source>
        <dbReference type="ARBA" id="ARBA00023002"/>
    </source>
</evidence>
<dbReference type="PIRSF" id="PIRSF000164">
    <property type="entry name" value="DHO_oxidase"/>
    <property type="match status" value="1"/>
</dbReference>
<dbReference type="InterPro" id="IPR012135">
    <property type="entry name" value="Dihydroorotate_DH_1_2"/>
</dbReference>
<evidence type="ECO:0000256" key="8">
    <source>
        <dbReference type="ARBA" id="ARBA00022975"/>
    </source>
</evidence>
<dbReference type="EMBL" id="CP000252">
    <property type="protein sequence ID" value="ABC77198.1"/>
    <property type="molecule type" value="Genomic_DNA"/>
</dbReference>
<feature type="domain" description="Dihydroorotate dehydrogenase catalytic" evidence="12">
    <location>
        <begin position="30"/>
        <end position="312"/>
    </location>
</feature>
<comment type="cofactor">
    <cofactor evidence="11">
        <name>FMN</name>
        <dbReference type="ChEBI" id="CHEBI:58210"/>
    </cofactor>
    <text evidence="11">Binds 1 FMN per subunit.</text>
</comment>
<comment type="catalytic activity">
    <reaction evidence="11">
        <text>(S)-dihydroorotate + A = orotate + AH2</text>
        <dbReference type="Rhea" id="RHEA:18073"/>
        <dbReference type="ChEBI" id="CHEBI:13193"/>
        <dbReference type="ChEBI" id="CHEBI:17499"/>
        <dbReference type="ChEBI" id="CHEBI:30839"/>
        <dbReference type="ChEBI" id="CHEBI:30864"/>
    </reaction>
</comment>
<dbReference type="InterPro" id="IPR024920">
    <property type="entry name" value="Dihydroorotate_DH_1"/>
</dbReference>
<dbReference type="InterPro" id="IPR049622">
    <property type="entry name" value="Dihydroorotate_DH_I"/>
</dbReference>
<evidence type="ECO:0000256" key="5">
    <source>
        <dbReference type="ARBA" id="ARBA00022490"/>
    </source>
</evidence>
<protein>
    <recommendedName>
        <fullName evidence="11">Dihydroorotate dehydrogenase</fullName>
        <shortName evidence="11">DHOD</shortName>
        <shortName evidence="11">DHODase</shortName>
        <shortName evidence="11">DHOdehase</shortName>
        <ecNumber evidence="11">1.3.-.-</ecNumber>
    </recommendedName>
</protein>
<comment type="subcellular location">
    <subcellularLocation>
        <location evidence="1 11">Cytoplasm</location>
    </subcellularLocation>
</comment>
<keyword evidence="14" id="KW-1185">Reference proteome</keyword>
<organism evidence="13 14">
    <name type="scientific">Syntrophus aciditrophicus (strain SB)</name>
    <dbReference type="NCBI Taxonomy" id="56780"/>
    <lineage>
        <taxon>Bacteria</taxon>
        <taxon>Pseudomonadati</taxon>
        <taxon>Thermodesulfobacteriota</taxon>
        <taxon>Syntrophia</taxon>
        <taxon>Syntrophales</taxon>
        <taxon>Syntrophaceae</taxon>
        <taxon>Syntrophus</taxon>
    </lineage>
</organism>
<comment type="pathway">
    <text evidence="2 11">Pyrimidine metabolism; UMP biosynthesis via de novo pathway.</text>
</comment>
<sequence length="330" mass="35063">MMQSHHSYFICGNFMTSGEDKRTQAIEPRLAVDIGGLRLCNPVMTASGTFGYGEEYAPFVDLNRLGAVIVKGLSLEPRAGNPPPRLAETPCGMLNAIGLQNIGVRAFVEQKLPFLKDFTTAVIANIFGETLDEYEKVAEILTAAGGVAALEVNISCPNVKKGGIAFGADPEMAAEVTGRVKQSTNLPVIMKLSPNVTDISAIAESVEAAGADAVSLINTLTGMSVDVERRKPHLYNMTGGLSGPAVKPVALRMVWQVASRVQIPVIGLGGIMTANDALEFLIVGAKAVQVGTANFVDPRATMKILDGMTHYLRKHKLSDISELIGTLGRL</sequence>
<evidence type="ECO:0000259" key="12">
    <source>
        <dbReference type="Pfam" id="PF01180"/>
    </source>
</evidence>
<evidence type="ECO:0000256" key="3">
    <source>
        <dbReference type="ARBA" id="ARBA00008008"/>
    </source>
</evidence>
<dbReference type="NCBIfam" id="NF005574">
    <property type="entry name" value="PRK07259.1"/>
    <property type="match status" value="1"/>
</dbReference>
<comment type="similarity">
    <text evidence="3 11">Belongs to the dihydroorotate dehydrogenase family. Type 1 subfamily.</text>
</comment>
<keyword evidence="5 11" id="KW-0963">Cytoplasm</keyword>
<feature type="binding site" evidence="11">
    <location>
        <position position="217"/>
    </location>
    <ligand>
        <name>FMN</name>
        <dbReference type="ChEBI" id="CHEBI:58210"/>
    </ligand>
</feature>
<feature type="binding site" evidence="11">
    <location>
        <position position="153"/>
    </location>
    <ligand>
        <name>substrate</name>
    </ligand>
</feature>
<evidence type="ECO:0000313" key="14">
    <source>
        <dbReference type="Proteomes" id="UP000001933"/>
    </source>
</evidence>
<dbReference type="InParanoid" id="Q2LSY8"/>
<keyword evidence="9 11" id="KW-0560">Oxidoreductase</keyword>
<dbReference type="InterPro" id="IPR050074">
    <property type="entry name" value="DHO_dehydrogenase"/>
</dbReference>
<feature type="binding site" evidence="11">
    <location>
        <position position="191"/>
    </location>
    <ligand>
        <name>FMN</name>
        <dbReference type="ChEBI" id="CHEBI:58210"/>
    </ligand>
</feature>
<dbReference type="CDD" id="cd04740">
    <property type="entry name" value="DHOD_1B_like"/>
    <property type="match status" value="1"/>
</dbReference>
<feature type="active site" description="Nucleophile" evidence="11">
    <location>
        <position position="156"/>
    </location>
</feature>
<evidence type="ECO:0000256" key="11">
    <source>
        <dbReference type="HAMAP-Rule" id="MF_00224"/>
    </source>
</evidence>
<dbReference type="PANTHER" id="PTHR48109:SF1">
    <property type="entry name" value="DIHYDROOROTATE DEHYDROGENASE (FUMARATE)"/>
    <property type="match status" value="1"/>
</dbReference>
<evidence type="ECO:0000256" key="6">
    <source>
        <dbReference type="ARBA" id="ARBA00022630"/>
    </source>
</evidence>
<evidence type="ECO:0000256" key="10">
    <source>
        <dbReference type="ARBA" id="ARBA00023027"/>
    </source>
</evidence>
<dbReference type="InterPro" id="IPR001295">
    <property type="entry name" value="Dihydroorotate_DH_CS"/>
</dbReference>
<proteinExistence type="inferred from homology"/>
<dbReference type="EC" id="1.3.-.-" evidence="11"/>
<feature type="binding site" evidence="11">
    <location>
        <position position="153"/>
    </location>
    <ligand>
        <name>FMN</name>
        <dbReference type="ChEBI" id="CHEBI:58210"/>
    </ligand>
</feature>
<feature type="binding site" evidence="11">
    <location>
        <position position="125"/>
    </location>
    <ligand>
        <name>FMN</name>
        <dbReference type="ChEBI" id="CHEBI:58210"/>
    </ligand>
</feature>
<feature type="binding site" evidence="11">
    <location>
        <begin position="71"/>
        <end position="72"/>
    </location>
    <ligand>
        <name>FMN</name>
        <dbReference type="ChEBI" id="CHEBI:58210"/>
    </ligand>
</feature>
<dbReference type="PANTHER" id="PTHR48109">
    <property type="entry name" value="DIHYDROOROTATE DEHYDROGENASE (QUINONE), MITOCHONDRIAL-RELATED"/>
    <property type="match status" value="1"/>
</dbReference>
<dbReference type="GO" id="GO:0005737">
    <property type="term" value="C:cytoplasm"/>
    <property type="evidence" value="ECO:0007669"/>
    <property type="project" value="UniProtKB-SubCell"/>
</dbReference>
<dbReference type="InterPro" id="IPR005720">
    <property type="entry name" value="Dihydroorotate_DH_cat"/>
</dbReference>
<dbReference type="SUPFAM" id="SSF51395">
    <property type="entry name" value="FMN-linked oxidoreductases"/>
    <property type="match status" value="1"/>
</dbReference>
<keyword evidence="8 11" id="KW-0665">Pyrimidine biosynthesis</keyword>
<evidence type="ECO:0000256" key="4">
    <source>
        <dbReference type="ARBA" id="ARBA00011669"/>
    </source>
</evidence>
<name>Q2LSY8_SYNAS</name>